<evidence type="ECO:0000313" key="2">
    <source>
        <dbReference type="Proteomes" id="UP001279734"/>
    </source>
</evidence>
<dbReference type="EMBL" id="BSYO01000007">
    <property type="protein sequence ID" value="GMH07945.1"/>
    <property type="molecule type" value="Genomic_DNA"/>
</dbReference>
<protein>
    <submittedName>
        <fullName evidence="1">Uncharacterized protein</fullName>
    </submittedName>
</protein>
<reference evidence="1" key="1">
    <citation type="submission" date="2023-05" db="EMBL/GenBank/DDBJ databases">
        <title>Nepenthes gracilis genome sequencing.</title>
        <authorList>
            <person name="Fukushima K."/>
        </authorList>
    </citation>
    <scope>NUCLEOTIDE SEQUENCE</scope>
    <source>
        <strain evidence="1">SING2019-196</strain>
    </source>
</reference>
<evidence type="ECO:0000313" key="1">
    <source>
        <dbReference type="EMBL" id="GMH07945.1"/>
    </source>
</evidence>
<proteinExistence type="predicted"/>
<dbReference type="AlphaFoldDB" id="A0AAD3SBY2"/>
<keyword evidence="2" id="KW-1185">Reference proteome</keyword>
<comment type="caution">
    <text evidence="1">The sequence shown here is derived from an EMBL/GenBank/DDBJ whole genome shotgun (WGS) entry which is preliminary data.</text>
</comment>
<sequence>MKYHIRLSYGAISMSVDNRFYAQVSQGSFDEALPGNSSGSEQLRVKRDSSSLPKSAFIAKRQLQGTNSLVMEQAYELKGQTKSRLNC</sequence>
<name>A0AAD3SBY2_NEPGR</name>
<dbReference type="Proteomes" id="UP001279734">
    <property type="component" value="Unassembled WGS sequence"/>
</dbReference>
<gene>
    <name evidence="1" type="ORF">Nepgr_009785</name>
</gene>
<accession>A0AAD3SBY2</accession>
<organism evidence="1 2">
    <name type="scientific">Nepenthes gracilis</name>
    <name type="common">Slender pitcher plant</name>
    <dbReference type="NCBI Taxonomy" id="150966"/>
    <lineage>
        <taxon>Eukaryota</taxon>
        <taxon>Viridiplantae</taxon>
        <taxon>Streptophyta</taxon>
        <taxon>Embryophyta</taxon>
        <taxon>Tracheophyta</taxon>
        <taxon>Spermatophyta</taxon>
        <taxon>Magnoliopsida</taxon>
        <taxon>eudicotyledons</taxon>
        <taxon>Gunneridae</taxon>
        <taxon>Pentapetalae</taxon>
        <taxon>Caryophyllales</taxon>
        <taxon>Nepenthaceae</taxon>
        <taxon>Nepenthes</taxon>
    </lineage>
</organism>